<feature type="transmembrane region" description="Helical" evidence="1">
    <location>
        <begin position="59"/>
        <end position="78"/>
    </location>
</feature>
<dbReference type="AlphaFoldDB" id="A0A1G9VML8"/>
<proteinExistence type="predicted"/>
<gene>
    <name evidence="2" type="ORF">SAMN05192554_106191</name>
</gene>
<protein>
    <submittedName>
        <fullName evidence="2">Uncharacterized protein</fullName>
    </submittedName>
</protein>
<evidence type="ECO:0000313" key="3">
    <source>
        <dbReference type="Proteomes" id="UP000199370"/>
    </source>
</evidence>
<dbReference type="Proteomes" id="UP000199370">
    <property type="component" value="Unassembled WGS sequence"/>
</dbReference>
<feature type="transmembrane region" description="Helical" evidence="1">
    <location>
        <begin position="90"/>
        <end position="107"/>
    </location>
</feature>
<sequence>MDRFRLLNRALQVGLVVVFAFGVLARNVSVVVNALAGFGVTLVPAVLARDRDLLLDPRFALVVTAAVFLHSIGMIGLYDRVWWWDHLTHTFSATVVAVVAYTVVWAVDVHREDIHLPPPFTGLFVLAFVLAMGVLWEVAEFLAREVAIRLGQEPVLILYGLEDSMFDLLFNLLGGLVVTVFATTRLRHWGEDLAGWLDRRLEAR</sequence>
<keyword evidence="1" id="KW-0472">Membrane</keyword>
<accession>A0A1G9VML8</accession>
<name>A0A1G9VML8_9EURY</name>
<dbReference type="RefSeq" id="WP_089732386.1">
    <property type="nucleotide sequence ID" value="NZ_FNIA01000006.1"/>
</dbReference>
<feature type="transmembrane region" description="Helical" evidence="1">
    <location>
        <begin position="119"/>
        <end position="136"/>
    </location>
</feature>
<feature type="transmembrane region" description="Helical" evidence="1">
    <location>
        <begin position="7"/>
        <end position="24"/>
    </location>
</feature>
<dbReference type="Pfam" id="PF09997">
    <property type="entry name" value="DUF2238"/>
    <property type="match status" value="1"/>
</dbReference>
<evidence type="ECO:0000313" key="2">
    <source>
        <dbReference type="EMBL" id="SDM73350.1"/>
    </source>
</evidence>
<dbReference type="EMBL" id="FNIA01000006">
    <property type="protein sequence ID" value="SDM73350.1"/>
    <property type="molecule type" value="Genomic_DNA"/>
</dbReference>
<feature type="transmembrane region" description="Helical" evidence="1">
    <location>
        <begin position="168"/>
        <end position="186"/>
    </location>
</feature>
<keyword evidence="3" id="KW-1185">Reference proteome</keyword>
<reference evidence="2 3" key="1">
    <citation type="submission" date="2016-10" db="EMBL/GenBank/DDBJ databases">
        <authorList>
            <person name="de Groot N.N."/>
        </authorList>
    </citation>
    <scope>NUCLEOTIDE SEQUENCE [LARGE SCALE GENOMIC DNA]</scope>
    <source>
        <strain evidence="3">EB21,IBRC-M 10013,KCTC 4048</strain>
    </source>
</reference>
<feature type="transmembrane region" description="Helical" evidence="1">
    <location>
        <begin position="30"/>
        <end position="47"/>
    </location>
</feature>
<keyword evidence="1" id="KW-0812">Transmembrane</keyword>
<keyword evidence="1" id="KW-1133">Transmembrane helix</keyword>
<organism evidence="2 3">
    <name type="scientific">Haloarchaeobius iranensis</name>
    <dbReference type="NCBI Taxonomy" id="996166"/>
    <lineage>
        <taxon>Archaea</taxon>
        <taxon>Methanobacteriati</taxon>
        <taxon>Methanobacteriota</taxon>
        <taxon>Stenosarchaea group</taxon>
        <taxon>Halobacteria</taxon>
        <taxon>Halobacteriales</taxon>
        <taxon>Halorubellaceae</taxon>
        <taxon>Haloarchaeobius</taxon>
    </lineage>
</organism>
<evidence type="ECO:0000256" key="1">
    <source>
        <dbReference type="SAM" id="Phobius"/>
    </source>
</evidence>
<dbReference type="STRING" id="996166.SAMN05192554_106191"/>
<dbReference type="InterPro" id="IPR014509">
    <property type="entry name" value="YjdF-like"/>
</dbReference>
<dbReference type="OrthoDB" id="313603at2157"/>